<dbReference type="EC" id="2.6.1.42" evidence="10"/>
<dbReference type="CDD" id="cd01557">
    <property type="entry name" value="BCAT_beta_family"/>
    <property type="match status" value="1"/>
</dbReference>
<sequence length="469" mass="52954">MIGDIRRARTHPKFKHRFALRVQINLLLFARNPCISNVVTRCGSGRCSASKGVVNIHRFENTSPWHYSTIIGLLQILSPKMHCKNINALLITISKSNISEIFKDLQVQEASPEQRQPKPSGSDVKFGRVFSDHMLEVDWTEDNGWGIPHITPLHNLSIHPGSQVLHYAIELFEGMKAFRGFDNKIRLFRPDVNMERMRRTAKRAALPDFNGDELLKIIMKLIDLDREWVPYPENTSLYVRPTFIGTDPALALDTTRQAKLFVVTSPMGTYYSSEKGICLMADSDYVRSFPGGVGAYKLGSNYGPTIMVSELAEELGCDQVLWLFGQDEKLTEVGTTNIFIYWINENGEKELTTPPLSDGLILPGVTRDSLLAIARGWNEFKVVERYPTMAQVKQAVAENRLLQMFASGTAVGVSPVDRILYRNPSTGEFEEILIATTVTDCAVMQRLHHALLDIQYGRIDAHEWTKIIE</sequence>
<dbReference type="PANTHER" id="PTHR11825:SF44">
    <property type="entry name" value="BRANCHED-CHAIN-AMINO-ACID AMINOTRANSFERASE"/>
    <property type="match status" value="1"/>
</dbReference>
<evidence type="ECO:0000256" key="8">
    <source>
        <dbReference type="RuleBase" id="RU004106"/>
    </source>
</evidence>
<keyword evidence="12" id="KW-1185">Reference proteome</keyword>
<evidence type="ECO:0000256" key="4">
    <source>
        <dbReference type="ARBA" id="ARBA00022605"/>
    </source>
</evidence>
<keyword evidence="6 9" id="KW-0663">Pyridoxal phosphate</keyword>
<dbReference type="GO" id="GO:0004084">
    <property type="term" value="F:branched-chain-amino-acid transaminase activity"/>
    <property type="evidence" value="ECO:0007669"/>
    <property type="project" value="UniProtKB-EC"/>
</dbReference>
<dbReference type="GO" id="GO:0009099">
    <property type="term" value="P:L-valine biosynthetic process"/>
    <property type="evidence" value="ECO:0007669"/>
    <property type="project" value="TreeGrafter"/>
</dbReference>
<evidence type="ECO:0000256" key="9">
    <source>
        <dbReference type="RuleBase" id="RU004516"/>
    </source>
</evidence>
<reference evidence="11" key="1">
    <citation type="submission" date="2022-01" db="EMBL/GenBank/DDBJ databases">
        <title>Genome Sequence Resource for Two Populations of Ditylenchus destructor, the Migratory Endoparasitic Phytonematode.</title>
        <authorList>
            <person name="Zhang H."/>
            <person name="Lin R."/>
            <person name="Xie B."/>
        </authorList>
    </citation>
    <scope>NUCLEOTIDE SEQUENCE</scope>
    <source>
        <strain evidence="11">BazhouSP</strain>
    </source>
</reference>
<evidence type="ECO:0000256" key="5">
    <source>
        <dbReference type="ARBA" id="ARBA00022679"/>
    </source>
</evidence>
<dbReference type="InterPro" id="IPR043132">
    <property type="entry name" value="BCAT-like_C"/>
</dbReference>
<dbReference type="AlphaFoldDB" id="A0AAD4MQY1"/>
<dbReference type="Gene3D" id="3.30.470.10">
    <property type="match status" value="1"/>
</dbReference>
<evidence type="ECO:0000256" key="1">
    <source>
        <dbReference type="ARBA" id="ARBA00001933"/>
    </source>
</evidence>
<name>A0AAD4MQY1_9BILA</name>
<dbReference type="Proteomes" id="UP001201812">
    <property type="component" value="Unassembled WGS sequence"/>
</dbReference>
<gene>
    <name evidence="11" type="ORF">DdX_15029</name>
</gene>
<evidence type="ECO:0000256" key="10">
    <source>
        <dbReference type="RuleBase" id="RU004517"/>
    </source>
</evidence>
<dbReference type="PROSITE" id="PS00770">
    <property type="entry name" value="AA_TRANSFER_CLASS_4"/>
    <property type="match status" value="1"/>
</dbReference>
<keyword evidence="5 10" id="KW-0808">Transferase</keyword>
<dbReference type="InterPro" id="IPR043131">
    <property type="entry name" value="BCAT-like_N"/>
</dbReference>
<proteinExistence type="inferred from homology"/>
<dbReference type="InterPro" id="IPR033939">
    <property type="entry name" value="BCAT_family"/>
</dbReference>
<evidence type="ECO:0000313" key="12">
    <source>
        <dbReference type="Proteomes" id="UP001201812"/>
    </source>
</evidence>
<evidence type="ECO:0000313" key="11">
    <source>
        <dbReference type="EMBL" id="KAI1703196.1"/>
    </source>
</evidence>
<comment type="caution">
    <text evidence="11">The sequence shown here is derived from an EMBL/GenBank/DDBJ whole genome shotgun (WGS) entry which is preliminary data.</text>
</comment>
<comment type="catalytic activity">
    <reaction evidence="10">
        <text>L-valine + 2-oxoglutarate = 3-methyl-2-oxobutanoate + L-glutamate</text>
        <dbReference type="Rhea" id="RHEA:24813"/>
        <dbReference type="ChEBI" id="CHEBI:11851"/>
        <dbReference type="ChEBI" id="CHEBI:16810"/>
        <dbReference type="ChEBI" id="CHEBI:29985"/>
        <dbReference type="ChEBI" id="CHEBI:57762"/>
        <dbReference type="EC" id="2.6.1.42"/>
    </reaction>
</comment>
<evidence type="ECO:0000256" key="7">
    <source>
        <dbReference type="ARBA" id="ARBA00023304"/>
    </source>
</evidence>
<organism evidence="11 12">
    <name type="scientific">Ditylenchus destructor</name>
    <dbReference type="NCBI Taxonomy" id="166010"/>
    <lineage>
        <taxon>Eukaryota</taxon>
        <taxon>Metazoa</taxon>
        <taxon>Ecdysozoa</taxon>
        <taxon>Nematoda</taxon>
        <taxon>Chromadorea</taxon>
        <taxon>Rhabditida</taxon>
        <taxon>Tylenchina</taxon>
        <taxon>Tylenchomorpha</taxon>
        <taxon>Sphaerularioidea</taxon>
        <taxon>Anguinidae</taxon>
        <taxon>Anguininae</taxon>
        <taxon>Ditylenchus</taxon>
    </lineage>
</organism>
<keyword evidence="4 10" id="KW-0028">Amino-acid biosynthesis</keyword>
<dbReference type="GO" id="GO:0009098">
    <property type="term" value="P:L-leucine biosynthetic process"/>
    <property type="evidence" value="ECO:0007669"/>
    <property type="project" value="TreeGrafter"/>
</dbReference>
<evidence type="ECO:0000256" key="3">
    <source>
        <dbReference type="ARBA" id="ARBA00022576"/>
    </source>
</evidence>
<dbReference type="EMBL" id="JAKKPZ010000086">
    <property type="protein sequence ID" value="KAI1703196.1"/>
    <property type="molecule type" value="Genomic_DNA"/>
</dbReference>
<evidence type="ECO:0000256" key="6">
    <source>
        <dbReference type="ARBA" id="ARBA00022898"/>
    </source>
</evidence>
<dbReference type="InterPro" id="IPR005786">
    <property type="entry name" value="B_amino_transII"/>
</dbReference>
<keyword evidence="7 10" id="KW-0100">Branched-chain amino acid biosynthesis</keyword>
<dbReference type="Gene3D" id="3.20.10.10">
    <property type="entry name" value="D-amino Acid Aminotransferase, subunit A, domain 2"/>
    <property type="match status" value="1"/>
</dbReference>
<dbReference type="SUPFAM" id="SSF56752">
    <property type="entry name" value="D-aminoacid aminotransferase-like PLP-dependent enzymes"/>
    <property type="match status" value="1"/>
</dbReference>
<dbReference type="InterPro" id="IPR018300">
    <property type="entry name" value="Aminotrans_IV_CS"/>
</dbReference>
<dbReference type="Pfam" id="PF01063">
    <property type="entry name" value="Aminotran_4"/>
    <property type="match status" value="1"/>
</dbReference>
<evidence type="ECO:0000256" key="2">
    <source>
        <dbReference type="ARBA" id="ARBA00009320"/>
    </source>
</evidence>
<dbReference type="InterPro" id="IPR036038">
    <property type="entry name" value="Aminotransferase-like"/>
</dbReference>
<comment type="cofactor">
    <cofactor evidence="1 9">
        <name>pyridoxal 5'-phosphate</name>
        <dbReference type="ChEBI" id="CHEBI:597326"/>
    </cofactor>
</comment>
<keyword evidence="3 10" id="KW-0032">Aminotransferase</keyword>
<accession>A0AAD4MQY1</accession>
<dbReference type="FunFam" id="3.30.470.10:FF:000002">
    <property type="entry name" value="Branched-chain-amino-acid aminotransferase"/>
    <property type="match status" value="1"/>
</dbReference>
<protein>
    <recommendedName>
        <fullName evidence="10">Branched-chain-amino-acid aminotransferase</fullName>
        <ecNumber evidence="10">2.6.1.42</ecNumber>
    </recommendedName>
</protein>
<comment type="catalytic activity">
    <reaction evidence="10">
        <text>L-leucine + 2-oxoglutarate = 4-methyl-2-oxopentanoate + L-glutamate</text>
        <dbReference type="Rhea" id="RHEA:18321"/>
        <dbReference type="ChEBI" id="CHEBI:16810"/>
        <dbReference type="ChEBI" id="CHEBI:17865"/>
        <dbReference type="ChEBI" id="CHEBI:29985"/>
        <dbReference type="ChEBI" id="CHEBI:57427"/>
        <dbReference type="EC" id="2.6.1.42"/>
    </reaction>
</comment>
<dbReference type="GO" id="GO:0005739">
    <property type="term" value="C:mitochondrion"/>
    <property type="evidence" value="ECO:0007669"/>
    <property type="project" value="TreeGrafter"/>
</dbReference>
<dbReference type="PANTHER" id="PTHR11825">
    <property type="entry name" value="SUBGROUP IIII AMINOTRANSFERASE"/>
    <property type="match status" value="1"/>
</dbReference>
<dbReference type="InterPro" id="IPR001544">
    <property type="entry name" value="Aminotrans_IV"/>
</dbReference>
<comment type="similarity">
    <text evidence="2 8">Belongs to the class-IV pyridoxal-phosphate-dependent aminotransferase family.</text>
</comment>
<comment type="catalytic activity">
    <reaction evidence="10">
        <text>L-isoleucine + 2-oxoglutarate = (S)-3-methyl-2-oxopentanoate + L-glutamate</text>
        <dbReference type="Rhea" id="RHEA:24801"/>
        <dbReference type="ChEBI" id="CHEBI:16810"/>
        <dbReference type="ChEBI" id="CHEBI:29985"/>
        <dbReference type="ChEBI" id="CHEBI:35146"/>
        <dbReference type="ChEBI" id="CHEBI:58045"/>
        <dbReference type="EC" id="2.6.1.42"/>
    </reaction>
</comment>